<reference evidence="2 3" key="1">
    <citation type="submission" date="2017-04" db="EMBL/GenBank/DDBJ databases">
        <authorList>
            <person name="Afonso C.L."/>
            <person name="Miller P.J."/>
            <person name="Scott M.A."/>
            <person name="Spackman E."/>
            <person name="Goraichik I."/>
            <person name="Dimitrov K.M."/>
            <person name="Suarez D.L."/>
            <person name="Swayne D.E."/>
        </authorList>
    </citation>
    <scope>NUCLEOTIDE SEQUENCE [LARGE SCALE GENOMIC DNA]</scope>
    <source>
        <strain evidence="2 3">CGMCC 1.12708</strain>
    </source>
</reference>
<keyword evidence="3" id="KW-1185">Reference proteome</keyword>
<dbReference type="InterPro" id="IPR029044">
    <property type="entry name" value="Nucleotide-diphossugar_trans"/>
</dbReference>
<proteinExistence type="predicted"/>
<name>A0A1W1ZN15_9FLAO</name>
<dbReference type="GO" id="GO:0016740">
    <property type="term" value="F:transferase activity"/>
    <property type="evidence" value="ECO:0007669"/>
    <property type="project" value="UniProtKB-KW"/>
</dbReference>
<evidence type="ECO:0000313" key="3">
    <source>
        <dbReference type="Proteomes" id="UP000192393"/>
    </source>
</evidence>
<dbReference type="EMBL" id="FWXS01000003">
    <property type="protein sequence ID" value="SMC49915.1"/>
    <property type="molecule type" value="Genomic_DNA"/>
</dbReference>
<dbReference type="RefSeq" id="WP_084016702.1">
    <property type="nucleotide sequence ID" value="NZ_FWXS01000003.1"/>
</dbReference>
<dbReference type="AlphaFoldDB" id="A0A1W1ZN15"/>
<organism evidence="2 3">
    <name type="scientific">Moheibacter sediminis</name>
    <dbReference type="NCBI Taxonomy" id="1434700"/>
    <lineage>
        <taxon>Bacteria</taxon>
        <taxon>Pseudomonadati</taxon>
        <taxon>Bacteroidota</taxon>
        <taxon>Flavobacteriia</taxon>
        <taxon>Flavobacteriales</taxon>
        <taxon>Weeksellaceae</taxon>
        <taxon>Moheibacter</taxon>
    </lineage>
</organism>
<dbReference type="Pfam" id="PF00535">
    <property type="entry name" value="Glycos_transf_2"/>
    <property type="match status" value="1"/>
</dbReference>
<feature type="domain" description="Glycosyltransferase 2-like" evidence="1">
    <location>
        <begin position="7"/>
        <end position="156"/>
    </location>
</feature>
<sequence length="307" mass="35594">MSHTDISVIIINFNTSQLTFDCINSIKEFESNSALSIEFIVVDNASQPTDYENLNFLLENQPDVKIVKSRINSGFALGNMLGVQHATGKHYAFINSDVLFLEPVFSEMKKFLSENPSAALCGIQILDENKDLSISHRDFEGIRYKLFGKKFLKLTRPDHSSMLDKITSPTEVDFVIGSFMFFDAEKFCETGGFDTNLFLYYEEMDICLRLKKKNYKTYFLPDLKYVHLEGKSSGQNIQLKTEHYLSYLYIARKNFGFWKYKVIKNYMLLCYLFKAPFKAKNTKIFLALLRSQQSLAQSMRHNQKVQF</sequence>
<dbReference type="PANTHER" id="PTHR43179">
    <property type="entry name" value="RHAMNOSYLTRANSFERASE WBBL"/>
    <property type="match status" value="1"/>
</dbReference>
<dbReference type="SUPFAM" id="SSF53448">
    <property type="entry name" value="Nucleotide-diphospho-sugar transferases"/>
    <property type="match status" value="1"/>
</dbReference>
<protein>
    <submittedName>
        <fullName evidence="2">Glycosyltransferase, GT2 family</fullName>
    </submittedName>
</protein>
<evidence type="ECO:0000313" key="2">
    <source>
        <dbReference type="EMBL" id="SMC49915.1"/>
    </source>
</evidence>
<dbReference type="OrthoDB" id="9771846at2"/>
<keyword evidence="2" id="KW-0808">Transferase</keyword>
<evidence type="ECO:0000259" key="1">
    <source>
        <dbReference type="Pfam" id="PF00535"/>
    </source>
</evidence>
<dbReference type="Proteomes" id="UP000192393">
    <property type="component" value="Unassembled WGS sequence"/>
</dbReference>
<dbReference type="CDD" id="cd04186">
    <property type="entry name" value="GT_2_like_c"/>
    <property type="match status" value="1"/>
</dbReference>
<dbReference type="STRING" id="1434700.SAMN06296427_103111"/>
<gene>
    <name evidence="2" type="ORF">SAMN06296427_103111</name>
</gene>
<accession>A0A1W1ZN15</accession>
<dbReference type="PANTHER" id="PTHR43179:SF7">
    <property type="entry name" value="RHAMNOSYLTRANSFERASE WBBL"/>
    <property type="match status" value="1"/>
</dbReference>
<dbReference type="Gene3D" id="3.90.550.10">
    <property type="entry name" value="Spore Coat Polysaccharide Biosynthesis Protein SpsA, Chain A"/>
    <property type="match status" value="1"/>
</dbReference>
<dbReference type="InterPro" id="IPR001173">
    <property type="entry name" value="Glyco_trans_2-like"/>
</dbReference>